<reference evidence="2" key="1">
    <citation type="submission" date="2018-05" db="EMBL/GenBank/DDBJ databases">
        <authorList>
            <person name="Lanie J.A."/>
            <person name="Ng W.-L."/>
            <person name="Kazmierczak K.M."/>
            <person name="Andrzejewski T.M."/>
            <person name="Davidsen T.M."/>
            <person name="Wayne K.J."/>
            <person name="Tettelin H."/>
            <person name="Glass J.I."/>
            <person name="Rusch D."/>
            <person name="Podicherti R."/>
            <person name="Tsui H.-C.T."/>
            <person name="Winkler M.E."/>
        </authorList>
    </citation>
    <scope>NUCLEOTIDE SEQUENCE</scope>
</reference>
<proteinExistence type="predicted"/>
<dbReference type="AlphaFoldDB" id="A0A382B479"/>
<dbReference type="EMBL" id="UINC01027935">
    <property type="protein sequence ID" value="SVB08037.1"/>
    <property type="molecule type" value="Genomic_DNA"/>
</dbReference>
<sequence>MNKKVDVNIIGTGRIKFSLEYRDLLSDQGVCINVFGEVGGEDVELLRFDCFDNEPHYHYGPENQNERLMLDVTTEGDSLDWVLNKFSERLPEMIERAGYQELSEDARSMDMSGSIDELSAAAKSLSVSGRKTVMHDRGDVVVEAGSIRFGVEYRHLSNDEGVAIHVLGDVNGEEIELLTFDCFKRAPHYHYGPRAKNQRMYLDQTVFPDSLKWALDLLNGGKLGAMLEKAGYLDHASRLNPTILLESMETVSQTALKMEKEASQS</sequence>
<dbReference type="InterPro" id="IPR056117">
    <property type="entry name" value="DUF7700"/>
</dbReference>
<evidence type="ECO:0000259" key="1">
    <source>
        <dbReference type="Pfam" id="PF24777"/>
    </source>
</evidence>
<name>A0A382B479_9ZZZZ</name>
<evidence type="ECO:0000313" key="2">
    <source>
        <dbReference type="EMBL" id="SVB08037.1"/>
    </source>
</evidence>
<dbReference type="Pfam" id="PF24777">
    <property type="entry name" value="DUF7700"/>
    <property type="match status" value="2"/>
</dbReference>
<organism evidence="2">
    <name type="scientific">marine metagenome</name>
    <dbReference type="NCBI Taxonomy" id="408172"/>
    <lineage>
        <taxon>unclassified sequences</taxon>
        <taxon>metagenomes</taxon>
        <taxon>ecological metagenomes</taxon>
    </lineage>
</organism>
<feature type="domain" description="DUF7700" evidence="1">
    <location>
        <begin position="10"/>
        <end position="121"/>
    </location>
</feature>
<gene>
    <name evidence="2" type="ORF">METZ01_LOCUS160891</name>
</gene>
<accession>A0A382B479</accession>
<feature type="domain" description="DUF7700" evidence="1">
    <location>
        <begin position="142"/>
        <end position="255"/>
    </location>
</feature>
<protein>
    <recommendedName>
        <fullName evidence="1">DUF7700 domain-containing protein</fullName>
    </recommendedName>
</protein>